<evidence type="ECO:0000313" key="2">
    <source>
        <dbReference type="EMBL" id="KAJ8334882.1"/>
    </source>
</evidence>
<protein>
    <submittedName>
        <fullName evidence="2">Uncharacterized protein</fullName>
    </submittedName>
</protein>
<dbReference type="EMBL" id="JAINUF010000021">
    <property type="protein sequence ID" value="KAJ8334882.1"/>
    <property type="molecule type" value="Genomic_DNA"/>
</dbReference>
<keyword evidence="3" id="KW-1185">Reference proteome</keyword>
<accession>A0A9Q1E9Z5</accession>
<feature type="compositionally biased region" description="Polar residues" evidence="1">
    <location>
        <begin position="32"/>
        <end position="41"/>
    </location>
</feature>
<feature type="region of interest" description="Disordered" evidence="1">
    <location>
        <begin position="19"/>
        <end position="54"/>
    </location>
</feature>
<gene>
    <name evidence="2" type="ORF">SKAU_G00405210</name>
</gene>
<evidence type="ECO:0000313" key="3">
    <source>
        <dbReference type="Proteomes" id="UP001152622"/>
    </source>
</evidence>
<sequence length="236" mass="26173">MGARCCLLVSPLVSVSLKDKLGSEDGQGGRPKTQQGSQARFSNAGGRPEPAPVELFKRAARTELCDAEALTTPLSKGRDRRGARRKEHSDVPPPSLRPLFHYRPSRVSRPLPAAEEREQCALMPARSFGNGGGSSGVESQIHGALQVMQRNGHSPPTPQFNTFLTWIYGTKQESLHRRSEDLYCDSLDVGVSLRFPPFSKRQGRHRPEALAWRAHRYLRQSPKSETTPLRGARRSV</sequence>
<feature type="region of interest" description="Disordered" evidence="1">
    <location>
        <begin position="67"/>
        <end position="102"/>
    </location>
</feature>
<reference evidence="2" key="1">
    <citation type="journal article" date="2023" name="Science">
        <title>Genome structures resolve the early diversification of teleost fishes.</title>
        <authorList>
            <person name="Parey E."/>
            <person name="Louis A."/>
            <person name="Montfort J."/>
            <person name="Bouchez O."/>
            <person name="Roques C."/>
            <person name="Iampietro C."/>
            <person name="Lluch J."/>
            <person name="Castinel A."/>
            <person name="Donnadieu C."/>
            <person name="Desvignes T."/>
            <person name="Floi Bucao C."/>
            <person name="Jouanno E."/>
            <person name="Wen M."/>
            <person name="Mejri S."/>
            <person name="Dirks R."/>
            <person name="Jansen H."/>
            <person name="Henkel C."/>
            <person name="Chen W.J."/>
            <person name="Zahm M."/>
            <person name="Cabau C."/>
            <person name="Klopp C."/>
            <person name="Thompson A.W."/>
            <person name="Robinson-Rechavi M."/>
            <person name="Braasch I."/>
            <person name="Lecointre G."/>
            <person name="Bobe J."/>
            <person name="Postlethwait J.H."/>
            <person name="Berthelot C."/>
            <person name="Roest Crollius H."/>
            <person name="Guiguen Y."/>
        </authorList>
    </citation>
    <scope>NUCLEOTIDE SEQUENCE</scope>
    <source>
        <strain evidence="2">WJC10195</strain>
    </source>
</reference>
<proteinExistence type="predicted"/>
<dbReference type="AlphaFoldDB" id="A0A9Q1E9Z5"/>
<comment type="caution">
    <text evidence="2">The sequence shown here is derived from an EMBL/GenBank/DDBJ whole genome shotgun (WGS) entry which is preliminary data.</text>
</comment>
<organism evidence="2 3">
    <name type="scientific">Synaphobranchus kaupii</name>
    <name type="common">Kaup's arrowtooth eel</name>
    <dbReference type="NCBI Taxonomy" id="118154"/>
    <lineage>
        <taxon>Eukaryota</taxon>
        <taxon>Metazoa</taxon>
        <taxon>Chordata</taxon>
        <taxon>Craniata</taxon>
        <taxon>Vertebrata</taxon>
        <taxon>Euteleostomi</taxon>
        <taxon>Actinopterygii</taxon>
        <taxon>Neopterygii</taxon>
        <taxon>Teleostei</taxon>
        <taxon>Anguilliformes</taxon>
        <taxon>Synaphobranchidae</taxon>
        <taxon>Synaphobranchus</taxon>
    </lineage>
</organism>
<evidence type="ECO:0000256" key="1">
    <source>
        <dbReference type="SAM" id="MobiDB-lite"/>
    </source>
</evidence>
<dbReference type="Proteomes" id="UP001152622">
    <property type="component" value="Chromosome 21"/>
</dbReference>
<name>A0A9Q1E9Z5_SYNKA</name>